<comment type="caution">
    <text evidence="1">The sequence shown here is derived from an EMBL/GenBank/DDBJ whole genome shotgun (WGS) entry which is preliminary data.</text>
</comment>
<accession>A0AAD6UV88</accession>
<dbReference type="EMBL" id="JARJCW010000092">
    <property type="protein sequence ID" value="KAJ7195186.1"/>
    <property type="molecule type" value="Genomic_DNA"/>
</dbReference>
<organism evidence="1 2">
    <name type="scientific">Mycena pura</name>
    <dbReference type="NCBI Taxonomy" id="153505"/>
    <lineage>
        <taxon>Eukaryota</taxon>
        <taxon>Fungi</taxon>
        <taxon>Dikarya</taxon>
        <taxon>Basidiomycota</taxon>
        <taxon>Agaricomycotina</taxon>
        <taxon>Agaricomycetes</taxon>
        <taxon>Agaricomycetidae</taxon>
        <taxon>Agaricales</taxon>
        <taxon>Marasmiineae</taxon>
        <taxon>Mycenaceae</taxon>
        <taxon>Mycena</taxon>
    </lineage>
</organism>
<dbReference type="Proteomes" id="UP001219525">
    <property type="component" value="Unassembled WGS sequence"/>
</dbReference>
<sequence length="257" mass="28947">SLFVGSMESTFMNATGRAANLMAIIADNNEIRTQVSQAIAVYEHGLNRDARGIRLANMIDPEDSHFDMESRSRWSTLSVEERHILQDYISLTCEDSNLPEWQASASIMDQISIHGVRYARRNVQRCSQDSHIVFNIPGTVQIGVGQIKNIFQHWHTTQTGSETKGIYLVVDRFSTDITQVLDISDPYRRYPAAVGYLCSQALLETCIIEAKHVSSHFVMTPMEYNGQALMHVMPVSRVCFIINFNTCTCHLIIIASS</sequence>
<dbReference type="AlphaFoldDB" id="A0AAD6UV88"/>
<proteinExistence type="predicted"/>
<evidence type="ECO:0000313" key="1">
    <source>
        <dbReference type="EMBL" id="KAJ7195186.1"/>
    </source>
</evidence>
<evidence type="ECO:0000313" key="2">
    <source>
        <dbReference type="Proteomes" id="UP001219525"/>
    </source>
</evidence>
<feature type="non-terminal residue" evidence="1">
    <location>
        <position position="1"/>
    </location>
</feature>
<reference evidence="1" key="1">
    <citation type="submission" date="2023-03" db="EMBL/GenBank/DDBJ databases">
        <title>Massive genome expansion in bonnet fungi (Mycena s.s.) driven by repeated elements and novel gene families across ecological guilds.</title>
        <authorList>
            <consortium name="Lawrence Berkeley National Laboratory"/>
            <person name="Harder C.B."/>
            <person name="Miyauchi S."/>
            <person name="Viragh M."/>
            <person name="Kuo A."/>
            <person name="Thoen E."/>
            <person name="Andreopoulos B."/>
            <person name="Lu D."/>
            <person name="Skrede I."/>
            <person name="Drula E."/>
            <person name="Henrissat B."/>
            <person name="Morin E."/>
            <person name="Kohler A."/>
            <person name="Barry K."/>
            <person name="LaButti K."/>
            <person name="Morin E."/>
            <person name="Salamov A."/>
            <person name="Lipzen A."/>
            <person name="Mereny Z."/>
            <person name="Hegedus B."/>
            <person name="Baldrian P."/>
            <person name="Stursova M."/>
            <person name="Weitz H."/>
            <person name="Taylor A."/>
            <person name="Grigoriev I.V."/>
            <person name="Nagy L.G."/>
            <person name="Martin F."/>
            <person name="Kauserud H."/>
        </authorList>
    </citation>
    <scope>NUCLEOTIDE SEQUENCE</scope>
    <source>
        <strain evidence="1">9144</strain>
    </source>
</reference>
<keyword evidence="2" id="KW-1185">Reference proteome</keyword>
<name>A0AAD6UV88_9AGAR</name>
<protein>
    <submittedName>
        <fullName evidence="1">Uncharacterized protein</fullName>
    </submittedName>
</protein>
<gene>
    <name evidence="1" type="ORF">GGX14DRAFT_377232</name>
</gene>